<organism evidence="4 5">
    <name type="scientific">Ramazzottius varieornatus</name>
    <name type="common">Water bear</name>
    <name type="synonym">Tardigrade</name>
    <dbReference type="NCBI Taxonomy" id="947166"/>
    <lineage>
        <taxon>Eukaryota</taxon>
        <taxon>Metazoa</taxon>
        <taxon>Ecdysozoa</taxon>
        <taxon>Tardigrada</taxon>
        <taxon>Eutardigrada</taxon>
        <taxon>Parachela</taxon>
        <taxon>Hypsibioidea</taxon>
        <taxon>Ramazzottiidae</taxon>
        <taxon>Ramazzottius</taxon>
    </lineage>
</organism>
<comment type="caution">
    <text evidence="4">The sequence shown here is derived from an EMBL/GenBank/DDBJ whole genome shotgun (WGS) entry which is preliminary data.</text>
</comment>
<name>A0A1D1USM7_RAMVA</name>
<dbReference type="AlphaFoldDB" id="A0A1D1USM7"/>
<dbReference type="Pfam" id="PF13359">
    <property type="entry name" value="DDE_Tnp_4"/>
    <property type="match status" value="1"/>
</dbReference>
<evidence type="ECO:0000256" key="2">
    <source>
        <dbReference type="ARBA" id="ARBA00022723"/>
    </source>
</evidence>
<dbReference type="InterPro" id="IPR027806">
    <property type="entry name" value="HARBI1_dom"/>
</dbReference>
<keyword evidence="2" id="KW-0479">Metal-binding</keyword>
<sequence>MFRRSHSSLNRLFYATLLIIDRSSKVLKTWDHSWLTEDDFEMCAESIAVKGGPRVIPDVFAFIDGTARPICRLIFYQRQMFSGHKRIHCTKWQSVVLPTGLILNLYGGQRGSMHDSRLLNESKILGELNDKQAGFVRRYVLYGDSGYAKKNGILHKPYSRIEICHSKAKKYQNTLMSKLRQSVEWWFKKVVAKFTLVDFRKQMKLDQASTLRPFGFGTKFIQVSMCLKSWYSHVIAASDARDLTNTQCGKRLLEFLSPDQWNSDKN</sequence>
<accession>A0A1D1USM7</accession>
<dbReference type="EMBL" id="BDGG01000002">
    <property type="protein sequence ID" value="GAU91445.1"/>
    <property type="molecule type" value="Genomic_DNA"/>
</dbReference>
<evidence type="ECO:0000259" key="3">
    <source>
        <dbReference type="Pfam" id="PF13359"/>
    </source>
</evidence>
<evidence type="ECO:0000256" key="1">
    <source>
        <dbReference type="ARBA" id="ARBA00001968"/>
    </source>
</evidence>
<dbReference type="Proteomes" id="UP000186922">
    <property type="component" value="Unassembled WGS sequence"/>
</dbReference>
<feature type="domain" description="DDE Tnp4" evidence="3">
    <location>
        <begin position="64"/>
        <end position="204"/>
    </location>
</feature>
<evidence type="ECO:0000313" key="4">
    <source>
        <dbReference type="EMBL" id="GAU91445.1"/>
    </source>
</evidence>
<comment type="cofactor">
    <cofactor evidence="1">
        <name>a divalent metal cation</name>
        <dbReference type="ChEBI" id="CHEBI:60240"/>
    </cofactor>
</comment>
<dbReference type="OrthoDB" id="2668416at2759"/>
<dbReference type="GO" id="GO:0046872">
    <property type="term" value="F:metal ion binding"/>
    <property type="evidence" value="ECO:0007669"/>
    <property type="project" value="UniProtKB-KW"/>
</dbReference>
<reference evidence="4 5" key="1">
    <citation type="journal article" date="2016" name="Nat. Commun.">
        <title>Extremotolerant tardigrade genome and improved radiotolerance of human cultured cells by tardigrade-unique protein.</title>
        <authorList>
            <person name="Hashimoto T."/>
            <person name="Horikawa D.D."/>
            <person name="Saito Y."/>
            <person name="Kuwahara H."/>
            <person name="Kozuka-Hata H."/>
            <person name="Shin-I T."/>
            <person name="Minakuchi Y."/>
            <person name="Ohishi K."/>
            <person name="Motoyama A."/>
            <person name="Aizu T."/>
            <person name="Enomoto A."/>
            <person name="Kondo K."/>
            <person name="Tanaka S."/>
            <person name="Hara Y."/>
            <person name="Koshikawa S."/>
            <person name="Sagara H."/>
            <person name="Miura T."/>
            <person name="Yokobori S."/>
            <person name="Miyagawa K."/>
            <person name="Suzuki Y."/>
            <person name="Kubo T."/>
            <person name="Oyama M."/>
            <person name="Kohara Y."/>
            <person name="Fujiyama A."/>
            <person name="Arakawa K."/>
            <person name="Katayama T."/>
            <person name="Toyoda A."/>
            <person name="Kunieda T."/>
        </authorList>
    </citation>
    <scope>NUCLEOTIDE SEQUENCE [LARGE SCALE GENOMIC DNA]</scope>
    <source>
        <strain evidence="4 5">YOKOZUNA-1</strain>
    </source>
</reference>
<keyword evidence="5" id="KW-1185">Reference proteome</keyword>
<protein>
    <recommendedName>
        <fullName evidence="3">DDE Tnp4 domain-containing protein</fullName>
    </recommendedName>
</protein>
<proteinExistence type="predicted"/>
<evidence type="ECO:0000313" key="5">
    <source>
        <dbReference type="Proteomes" id="UP000186922"/>
    </source>
</evidence>
<gene>
    <name evidence="4" type="primary">RvY_03695-1</name>
    <name evidence="4" type="synonym">RvY_03695.1</name>
    <name evidence="4" type="ORF">RvY_03695</name>
</gene>